<dbReference type="RefSeq" id="WP_020755165.1">
    <property type="nucleotide sequence ID" value="NZ_CP061470.1"/>
</dbReference>
<dbReference type="AlphaFoldDB" id="A0A7H1RYC0"/>
<dbReference type="KEGG" id="gza:IC807_06510"/>
<sequence length="91" mass="10286">MGEQWLNEIIKALKKLGGVGTLHEIYDQIEKNGGIDLSYYTDWKSQVRKHIYLHSSDCDIFKGTKGGENDLFYSVKGKRKGSWGLRGFGSS</sequence>
<evidence type="ECO:0000313" key="1">
    <source>
        <dbReference type="EMBL" id="QNU19259.1"/>
    </source>
</evidence>
<accession>A0A7H1RYC0</accession>
<gene>
    <name evidence="1" type="ORF">IC807_06510</name>
</gene>
<name>A0A7H1RYC0_9BACL</name>
<protein>
    <submittedName>
        <fullName evidence="1">Uncharacterized protein</fullName>
    </submittedName>
</protein>
<keyword evidence="2" id="KW-1185">Reference proteome</keyword>
<organism evidence="1 2">
    <name type="scientific">Geobacillus zalihae</name>
    <dbReference type="NCBI Taxonomy" id="213419"/>
    <lineage>
        <taxon>Bacteria</taxon>
        <taxon>Bacillati</taxon>
        <taxon>Bacillota</taxon>
        <taxon>Bacilli</taxon>
        <taxon>Bacillales</taxon>
        <taxon>Anoxybacillaceae</taxon>
        <taxon>Geobacillus</taxon>
    </lineage>
</organism>
<dbReference type="EMBL" id="CP061470">
    <property type="protein sequence ID" value="QNU19259.1"/>
    <property type="molecule type" value="Genomic_DNA"/>
</dbReference>
<reference evidence="1 2" key="1">
    <citation type="submission" date="2020-09" db="EMBL/GenBank/DDBJ databases">
        <title>Complete Geobacillus genomes through the use of hybrid genome assembly.</title>
        <authorList>
            <person name="Vera D.L."/>
            <person name="Venkateswaran K."/>
            <person name="Singh N.K."/>
            <person name="Landry K."/>
        </authorList>
    </citation>
    <scope>NUCLEOTIDE SEQUENCE [LARGE SCALE GENOMIC DNA]</scope>
    <source>
        <strain evidence="1 2">SURF-189</strain>
    </source>
</reference>
<evidence type="ECO:0000313" key="2">
    <source>
        <dbReference type="Proteomes" id="UP000516388"/>
    </source>
</evidence>
<proteinExistence type="predicted"/>
<dbReference type="Proteomes" id="UP000516388">
    <property type="component" value="Chromosome"/>
</dbReference>